<name>A0A9W4T116_9GLOM</name>
<accession>A0A9W4T116</accession>
<keyword evidence="1" id="KW-0175">Coiled coil</keyword>
<dbReference type="Proteomes" id="UP001153678">
    <property type="component" value="Unassembled WGS sequence"/>
</dbReference>
<sequence>MHDYKWEGKENLEKVVERIIIDYFEDTELASELKKIGNYENLEAKVEELEEKVKIVQEQVEEVVVTAQAEDIKEKNKKLKSASKKISYLEV</sequence>
<proteinExistence type="predicted"/>
<keyword evidence="3" id="KW-1185">Reference proteome</keyword>
<gene>
    <name evidence="2" type="ORF">FWILDA_LOCUS12628</name>
</gene>
<dbReference type="EMBL" id="CAMKVN010004186">
    <property type="protein sequence ID" value="CAI2186541.1"/>
    <property type="molecule type" value="Genomic_DNA"/>
</dbReference>
<protein>
    <submittedName>
        <fullName evidence="2">13460_t:CDS:1</fullName>
    </submittedName>
</protein>
<evidence type="ECO:0000313" key="3">
    <source>
        <dbReference type="Proteomes" id="UP001153678"/>
    </source>
</evidence>
<feature type="coiled-coil region" evidence="1">
    <location>
        <begin position="32"/>
        <end position="66"/>
    </location>
</feature>
<comment type="caution">
    <text evidence="2">The sequence shown here is derived from an EMBL/GenBank/DDBJ whole genome shotgun (WGS) entry which is preliminary data.</text>
</comment>
<dbReference type="AlphaFoldDB" id="A0A9W4T116"/>
<organism evidence="2 3">
    <name type="scientific">Funneliformis geosporum</name>
    <dbReference type="NCBI Taxonomy" id="1117311"/>
    <lineage>
        <taxon>Eukaryota</taxon>
        <taxon>Fungi</taxon>
        <taxon>Fungi incertae sedis</taxon>
        <taxon>Mucoromycota</taxon>
        <taxon>Glomeromycotina</taxon>
        <taxon>Glomeromycetes</taxon>
        <taxon>Glomerales</taxon>
        <taxon>Glomeraceae</taxon>
        <taxon>Funneliformis</taxon>
    </lineage>
</organism>
<reference evidence="2" key="1">
    <citation type="submission" date="2022-08" db="EMBL/GenBank/DDBJ databases">
        <authorList>
            <person name="Kallberg Y."/>
            <person name="Tangrot J."/>
            <person name="Rosling A."/>
        </authorList>
    </citation>
    <scope>NUCLEOTIDE SEQUENCE</scope>
    <source>
        <strain evidence="2">Wild A</strain>
    </source>
</reference>
<evidence type="ECO:0000313" key="2">
    <source>
        <dbReference type="EMBL" id="CAI2186541.1"/>
    </source>
</evidence>
<evidence type="ECO:0000256" key="1">
    <source>
        <dbReference type="SAM" id="Coils"/>
    </source>
</evidence>
<dbReference type="OrthoDB" id="10411035at2759"/>